<dbReference type="RefSeq" id="WP_065733021.1">
    <property type="nucleotide sequence ID" value="NZ_CP016428.1"/>
</dbReference>
<gene>
    <name evidence="2" type="ORF">LMTR13_27670</name>
</gene>
<evidence type="ECO:0000313" key="2">
    <source>
        <dbReference type="EMBL" id="ANW05908.1"/>
    </source>
</evidence>
<dbReference type="GO" id="GO:0016787">
    <property type="term" value="F:hydrolase activity"/>
    <property type="evidence" value="ECO:0007669"/>
    <property type="project" value="UniProtKB-KW"/>
</dbReference>
<dbReference type="PANTHER" id="PTHR11895">
    <property type="entry name" value="TRANSAMIDASE"/>
    <property type="match status" value="1"/>
</dbReference>
<dbReference type="OrthoDB" id="9811471at2"/>
<name>A0A1B1UT96_9BRAD</name>
<evidence type="ECO:0000313" key="3">
    <source>
        <dbReference type="Proteomes" id="UP000092839"/>
    </source>
</evidence>
<feature type="domain" description="Amidase" evidence="1">
    <location>
        <begin position="24"/>
        <end position="437"/>
    </location>
</feature>
<dbReference type="NCBIfam" id="NF006043">
    <property type="entry name" value="PRK08186.1"/>
    <property type="match status" value="1"/>
</dbReference>
<keyword evidence="3" id="KW-1185">Reference proteome</keyword>
<evidence type="ECO:0000259" key="1">
    <source>
        <dbReference type="Pfam" id="PF01425"/>
    </source>
</evidence>
<dbReference type="AlphaFoldDB" id="A0A1B1UT96"/>
<protein>
    <submittedName>
        <fullName evidence="2">Allophanate hydrolase</fullName>
    </submittedName>
</protein>
<dbReference type="STRING" id="1274631.LMTR13_27670"/>
<dbReference type="Pfam" id="PF01425">
    <property type="entry name" value="Amidase"/>
    <property type="match status" value="1"/>
</dbReference>
<dbReference type="KEGG" id="bic:LMTR13_27670"/>
<dbReference type="InterPro" id="IPR014085">
    <property type="entry name" value="Allophanate_hydrolase"/>
</dbReference>
<keyword evidence="2" id="KW-0378">Hydrolase</keyword>
<organism evidence="2 3">
    <name type="scientific">Bradyrhizobium icense</name>
    <dbReference type="NCBI Taxonomy" id="1274631"/>
    <lineage>
        <taxon>Bacteria</taxon>
        <taxon>Pseudomonadati</taxon>
        <taxon>Pseudomonadota</taxon>
        <taxon>Alphaproteobacteria</taxon>
        <taxon>Hyphomicrobiales</taxon>
        <taxon>Nitrobacteraceae</taxon>
        <taxon>Bradyrhizobium</taxon>
    </lineage>
</organism>
<dbReference type="Gene3D" id="3.90.1300.10">
    <property type="entry name" value="Amidase signature (AS) domain"/>
    <property type="match status" value="1"/>
</dbReference>
<dbReference type="InterPro" id="IPR000120">
    <property type="entry name" value="Amidase"/>
</dbReference>
<dbReference type="InterPro" id="IPR023631">
    <property type="entry name" value="Amidase_dom"/>
</dbReference>
<dbReference type="NCBIfam" id="TIGR02713">
    <property type="entry name" value="allophanate_hyd"/>
    <property type="match status" value="1"/>
</dbReference>
<sequence>MNQLNARVETLLDSVGSSSDPLKAIEMAYQRIEREPHRNCWIHVRPHEEAREECRRLMVRARAGENLPLLGIPFGVKDNIDVQGMPTTAACPAFSYMPSRSAKSVERLIAAGAICLGKTNLDQFATGLSGARSPYGSCASVADARYISGGSSSGSAVAVAAGHVVFALGTDTGGSGRIPAGFNEVVGIKPTIGLVSSRGLVPNCPTIDCVSIFCNTVMDGEAILDVIEGFDPEDPYSRPATHSTAAGCGKAFQFGRIASADIECFGMDECAELYERACMRFSRLGGKAVEINFAPFKQAGELMFSGPWVAERRSVIAALTDVENGGLLDVTKTVLRSASSYSAMDAFAAIHRLYRLRRAAQNIFADLDALVVPTAPRPFTLDDMHRDPVTLNNRLGYYSYFANLLDLCAVAIPDARLSNGMPMGLTLLAPAWCDRKLIDLARRLDPDGGGAAFELRSRTPENES</sequence>
<dbReference type="Proteomes" id="UP000092839">
    <property type="component" value="Chromosome"/>
</dbReference>
<reference evidence="2 3" key="1">
    <citation type="submission" date="2016-07" db="EMBL/GenBank/DDBJ databases">
        <title>Complete genome sequence of Bradyrhizobium icense LMTR 13T, a potential inoculant strain isolated from lima bean (Phaseolus lunatus) in Peru.</title>
        <authorList>
            <person name="Ormeno-Orrillo E."/>
            <person name="Duran D."/>
            <person name="Rogel M.A."/>
            <person name="Rey L."/>
            <person name="Imperial J."/>
            <person name="Ruiz-Argueso T."/>
            <person name="Martinez-Romero E."/>
        </authorList>
    </citation>
    <scope>NUCLEOTIDE SEQUENCE [LARGE SCALE GENOMIC DNA]</scope>
    <source>
        <strain evidence="2 3">LMTR 13</strain>
    </source>
</reference>
<dbReference type="PANTHER" id="PTHR11895:SF169">
    <property type="entry name" value="GLUTAMYL-TRNA(GLN) AMIDOTRANSFERASE"/>
    <property type="match status" value="1"/>
</dbReference>
<proteinExistence type="predicted"/>
<dbReference type="InterPro" id="IPR036928">
    <property type="entry name" value="AS_sf"/>
</dbReference>
<dbReference type="EMBL" id="CP016428">
    <property type="protein sequence ID" value="ANW05908.1"/>
    <property type="molecule type" value="Genomic_DNA"/>
</dbReference>
<dbReference type="SUPFAM" id="SSF75304">
    <property type="entry name" value="Amidase signature (AS) enzymes"/>
    <property type="match status" value="1"/>
</dbReference>
<accession>A0A1B1UT96</accession>
<dbReference type="Gene3D" id="1.20.58.1700">
    <property type="match status" value="1"/>
</dbReference>